<organism evidence="2">
    <name type="scientific">marine sediment metagenome</name>
    <dbReference type="NCBI Taxonomy" id="412755"/>
    <lineage>
        <taxon>unclassified sequences</taxon>
        <taxon>metagenomes</taxon>
        <taxon>ecological metagenomes</taxon>
    </lineage>
</organism>
<dbReference type="InterPro" id="IPR027417">
    <property type="entry name" value="P-loop_NTPase"/>
</dbReference>
<evidence type="ECO:0000313" key="2">
    <source>
        <dbReference type="EMBL" id="KKL65794.1"/>
    </source>
</evidence>
<dbReference type="Gene3D" id="3.90.180.10">
    <property type="entry name" value="Medium-chain alcohol dehydrogenases, catalytic domain"/>
    <property type="match status" value="1"/>
</dbReference>
<evidence type="ECO:0000259" key="1">
    <source>
        <dbReference type="PROSITE" id="PS51192"/>
    </source>
</evidence>
<proteinExistence type="predicted"/>
<gene>
    <name evidence="2" type="ORF">LCGC14_2151390</name>
</gene>
<dbReference type="SUPFAM" id="SSF52540">
    <property type="entry name" value="P-loop containing nucleoside triphosphate hydrolases"/>
    <property type="match status" value="1"/>
</dbReference>
<dbReference type="AlphaFoldDB" id="A0A0F9DVL2"/>
<feature type="non-terminal residue" evidence="2">
    <location>
        <position position="266"/>
    </location>
</feature>
<accession>A0A0F9DVL2</accession>
<sequence>MGTGKTRILIENMVRIGGLCLYVTPNTTTENVENEIHKWSNLKAVILKGSRQKRLKLLKQEYDVYIINYQALRLFTRDLQEKKFNIMICDESACLKGYKSLQSKAAFKIGQVIPYKFIATGTPITNNPLDIFGQYRFMNPFIFGFSYIKFRSQYAIMGGYLNYQVLRWINMQEFQKKIYQCAIRYTKEQCLDLPEKLYETIYIDLPDEQQRIYRDLRTSFLAEFEGRIAALGKGVTTDFYGNSVKEGDRVIVAPGVGCGRCYWCLI</sequence>
<dbReference type="InterPro" id="IPR050496">
    <property type="entry name" value="SNF2_RAD54_helicase_repair"/>
</dbReference>
<dbReference type="GO" id="GO:0005524">
    <property type="term" value="F:ATP binding"/>
    <property type="evidence" value="ECO:0007669"/>
    <property type="project" value="InterPro"/>
</dbReference>
<protein>
    <recommendedName>
        <fullName evidence="1">Helicase ATP-binding domain-containing protein</fullName>
    </recommendedName>
</protein>
<reference evidence="2" key="1">
    <citation type="journal article" date="2015" name="Nature">
        <title>Complex archaea that bridge the gap between prokaryotes and eukaryotes.</title>
        <authorList>
            <person name="Spang A."/>
            <person name="Saw J.H."/>
            <person name="Jorgensen S.L."/>
            <person name="Zaremba-Niedzwiedzka K."/>
            <person name="Martijn J."/>
            <person name="Lind A.E."/>
            <person name="van Eijk R."/>
            <person name="Schleper C."/>
            <person name="Guy L."/>
            <person name="Ettema T.J."/>
        </authorList>
    </citation>
    <scope>NUCLEOTIDE SEQUENCE</scope>
</reference>
<dbReference type="InterPro" id="IPR014001">
    <property type="entry name" value="Helicase_ATP-bd"/>
</dbReference>
<feature type="domain" description="Helicase ATP-binding" evidence="1">
    <location>
        <begin position="1"/>
        <end position="141"/>
    </location>
</feature>
<dbReference type="EMBL" id="LAZR01027417">
    <property type="protein sequence ID" value="KKL65794.1"/>
    <property type="molecule type" value="Genomic_DNA"/>
</dbReference>
<dbReference type="PROSITE" id="PS51192">
    <property type="entry name" value="HELICASE_ATP_BIND_1"/>
    <property type="match status" value="1"/>
</dbReference>
<dbReference type="Pfam" id="PF00176">
    <property type="entry name" value="SNF2-rel_dom"/>
    <property type="match status" value="1"/>
</dbReference>
<dbReference type="InterPro" id="IPR038718">
    <property type="entry name" value="SNF2-like_sf"/>
</dbReference>
<dbReference type="PANTHER" id="PTHR45629">
    <property type="entry name" value="SNF2/RAD54 FAMILY MEMBER"/>
    <property type="match status" value="1"/>
</dbReference>
<dbReference type="Gene3D" id="3.40.50.10810">
    <property type="entry name" value="Tandem AAA-ATPase domain"/>
    <property type="match status" value="1"/>
</dbReference>
<dbReference type="SUPFAM" id="SSF50129">
    <property type="entry name" value="GroES-like"/>
    <property type="match status" value="1"/>
</dbReference>
<comment type="caution">
    <text evidence="2">The sequence shown here is derived from an EMBL/GenBank/DDBJ whole genome shotgun (WGS) entry which is preliminary data.</text>
</comment>
<dbReference type="InterPro" id="IPR011032">
    <property type="entry name" value="GroES-like_sf"/>
</dbReference>
<dbReference type="InterPro" id="IPR000330">
    <property type="entry name" value="SNF2_N"/>
</dbReference>
<name>A0A0F9DVL2_9ZZZZ</name>
<dbReference type="PANTHER" id="PTHR45629:SF7">
    <property type="entry name" value="DNA EXCISION REPAIR PROTEIN ERCC-6-RELATED"/>
    <property type="match status" value="1"/>
</dbReference>